<gene>
    <name evidence="1" type="ORF">FTOL_06136</name>
</gene>
<comment type="caution">
    <text evidence="1">The sequence shown here is derived from an EMBL/GenBank/DDBJ whole genome shotgun (WGS) entry which is preliminary data.</text>
</comment>
<evidence type="ECO:0000313" key="1">
    <source>
        <dbReference type="EMBL" id="SPJ76404.1"/>
    </source>
</evidence>
<reference evidence="1" key="1">
    <citation type="submission" date="2018-03" db="EMBL/GenBank/DDBJ databases">
        <authorList>
            <person name="Guldener U."/>
        </authorList>
    </citation>
    <scope>NUCLEOTIDE SEQUENCE</scope>
</reference>
<protein>
    <submittedName>
        <fullName evidence="1">Uncharacterized protein</fullName>
    </submittedName>
</protein>
<dbReference type="Proteomes" id="UP001187734">
    <property type="component" value="Unassembled WGS sequence"/>
</dbReference>
<proteinExistence type="predicted"/>
<sequence>MPNEQIRD</sequence>
<evidence type="ECO:0000313" key="2">
    <source>
        <dbReference type="Proteomes" id="UP001187734"/>
    </source>
</evidence>
<organism evidence="1 2">
    <name type="scientific">Fusarium torulosum</name>
    <dbReference type="NCBI Taxonomy" id="33205"/>
    <lineage>
        <taxon>Eukaryota</taxon>
        <taxon>Fungi</taxon>
        <taxon>Dikarya</taxon>
        <taxon>Ascomycota</taxon>
        <taxon>Pezizomycotina</taxon>
        <taxon>Sordariomycetes</taxon>
        <taxon>Hypocreomycetidae</taxon>
        <taxon>Hypocreales</taxon>
        <taxon>Nectriaceae</taxon>
        <taxon>Fusarium</taxon>
    </lineage>
</organism>
<dbReference type="EMBL" id="ONZP01000196">
    <property type="protein sequence ID" value="SPJ76404.1"/>
    <property type="molecule type" value="Genomic_DNA"/>
</dbReference>
<accession>A0AAE8M8W1</accession>
<keyword evidence="2" id="KW-1185">Reference proteome</keyword>
<name>A0AAE8M8W1_9HYPO</name>